<comment type="caution">
    <text evidence="2">The sequence shown here is derived from an EMBL/GenBank/DDBJ whole genome shotgun (WGS) entry which is preliminary data.</text>
</comment>
<dbReference type="RefSeq" id="WP_188217201.1">
    <property type="nucleotide sequence ID" value="NZ_BAABGH010000017.1"/>
</dbReference>
<name>A0A8J6QHW1_9FLAO</name>
<evidence type="ECO:0000313" key="2">
    <source>
        <dbReference type="EMBL" id="MBD0836705.1"/>
    </source>
</evidence>
<feature type="transmembrane region" description="Helical" evidence="1">
    <location>
        <begin position="6"/>
        <end position="25"/>
    </location>
</feature>
<dbReference type="AlphaFoldDB" id="A0A8J6QHW1"/>
<evidence type="ECO:0000313" key="3">
    <source>
        <dbReference type="Proteomes" id="UP000602057"/>
    </source>
</evidence>
<keyword evidence="1" id="KW-0812">Transmembrane</keyword>
<keyword evidence="1" id="KW-0472">Membrane</keyword>
<organism evidence="2 3">
    <name type="scientific">Aestuariibaculum suncheonense</name>
    <dbReference type="NCBI Taxonomy" id="1028745"/>
    <lineage>
        <taxon>Bacteria</taxon>
        <taxon>Pseudomonadati</taxon>
        <taxon>Bacteroidota</taxon>
        <taxon>Flavobacteriia</taxon>
        <taxon>Flavobacteriales</taxon>
        <taxon>Flavobacteriaceae</taxon>
    </lineage>
</organism>
<keyword evidence="1" id="KW-1133">Transmembrane helix</keyword>
<sequence>MAVVNLYYLPLMLIPVLILFSGYSFEFNRSLQHKVLITVFGIIIFKFRKSFIHPDYISLFHQSFKEDSGFEVLAFGEDRWKSYTIKFFNSNENEVIFVTNNKEEVLSLGKQLAELLNVELYNTLV</sequence>
<accession>A0A8J6QHW1</accession>
<reference evidence="2" key="2">
    <citation type="submission" date="2020-09" db="EMBL/GenBank/DDBJ databases">
        <authorList>
            <person name="Wu Z."/>
        </authorList>
    </citation>
    <scope>NUCLEOTIDE SEQUENCE</scope>
    <source>
        <strain evidence="2">SC17</strain>
    </source>
</reference>
<dbReference type="EMBL" id="JACVXC010000007">
    <property type="protein sequence ID" value="MBD0836705.1"/>
    <property type="molecule type" value="Genomic_DNA"/>
</dbReference>
<dbReference type="Proteomes" id="UP000602057">
    <property type="component" value="Unassembled WGS sequence"/>
</dbReference>
<keyword evidence="3" id="KW-1185">Reference proteome</keyword>
<reference evidence="2" key="1">
    <citation type="journal article" date="2013" name="Int. J. Syst. Evol. Microbiol.">
        <title>Aestuariibaculum suncheonense gen. nov., sp. nov., a marine bacterium of the family Flavobacteriaceae isolated from a tidal flat and emended descriptions of the genera Gaetbulibacter and Tamlana.</title>
        <authorList>
            <person name="Jeong S.H."/>
            <person name="Park M.S."/>
            <person name="Jin H.M."/>
            <person name="Lee K."/>
            <person name="Park W."/>
            <person name="Jeon C.O."/>
        </authorList>
    </citation>
    <scope>NUCLEOTIDE SEQUENCE</scope>
    <source>
        <strain evidence="2">SC17</strain>
    </source>
</reference>
<protein>
    <submittedName>
        <fullName evidence="2">Uncharacterized protein</fullName>
    </submittedName>
</protein>
<gene>
    <name evidence="2" type="ORF">ICJ84_14805</name>
</gene>
<evidence type="ECO:0000256" key="1">
    <source>
        <dbReference type="SAM" id="Phobius"/>
    </source>
</evidence>
<proteinExistence type="predicted"/>